<dbReference type="Pfam" id="PF13424">
    <property type="entry name" value="TPR_12"/>
    <property type="match status" value="1"/>
</dbReference>
<feature type="repeat" description="TPR" evidence="1">
    <location>
        <begin position="201"/>
        <end position="234"/>
    </location>
</feature>
<evidence type="ECO:0000313" key="3">
    <source>
        <dbReference type="Ensembl" id="ENSOSIP00000047426.1"/>
    </source>
</evidence>
<dbReference type="AlphaFoldDB" id="A0A8C7ZWZ9"/>
<evidence type="ECO:0000256" key="2">
    <source>
        <dbReference type="SAM" id="MobiDB-lite"/>
    </source>
</evidence>
<dbReference type="InterPro" id="IPR011990">
    <property type="entry name" value="TPR-like_helical_dom_sf"/>
</dbReference>
<dbReference type="InterPro" id="IPR024812">
    <property type="entry name" value="TPR_24"/>
</dbReference>
<dbReference type="Gene3D" id="1.25.40.10">
    <property type="entry name" value="Tetratricopeptide repeat domain"/>
    <property type="match status" value="2"/>
</dbReference>
<dbReference type="PANTHER" id="PTHR47050">
    <property type="entry name" value="TETRATRICOPEPTIDE REPEAT PROTEIN 24"/>
    <property type="match status" value="1"/>
</dbReference>
<dbReference type="PANTHER" id="PTHR47050:SF2">
    <property type="entry name" value="TETRATRICOPEPTIDE REPEAT PROTEIN 24"/>
    <property type="match status" value="1"/>
</dbReference>
<dbReference type="InterPro" id="IPR019734">
    <property type="entry name" value="TPR_rpt"/>
</dbReference>
<evidence type="ECO:0000313" key="4">
    <source>
        <dbReference type="Proteomes" id="UP000694383"/>
    </source>
</evidence>
<protein>
    <recommendedName>
        <fullName evidence="5">Tetratricopeptide repeat protein 24</fullName>
    </recommendedName>
</protein>
<dbReference type="Ensembl" id="ENSOSIT00000049831.1">
    <property type="protein sequence ID" value="ENSOSIP00000047426.1"/>
    <property type="gene ID" value="ENSOSIG00000022397.1"/>
</dbReference>
<feature type="compositionally biased region" description="Basic residues" evidence="2">
    <location>
        <begin position="15"/>
        <end position="24"/>
    </location>
</feature>
<feature type="compositionally biased region" description="Polar residues" evidence="2">
    <location>
        <begin position="508"/>
        <end position="532"/>
    </location>
</feature>
<dbReference type="GeneTree" id="ENSGT00940000166061"/>
<name>A0A8C7ZWZ9_9TELE</name>
<organism evidence="3 4">
    <name type="scientific">Oryzias sinensis</name>
    <name type="common">Chinese medaka</name>
    <dbReference type="NCBI Taxonomy" id="183150"/>
    <lineage>
        <taxon>Eukaryota</taxon>
        <taxon>Metazoa</taxon>
        <taxon>Chordata</taxon>
        <taxon>Craniata</taxon>
        <taxon>Vertebrata</taxon>
        <taxon>Euteleostomi</taxon>
        <taxon>Actinopterygii</taxon>
        <taxon>Neopterygii</taxon>
        <taxon>Teleostei</taxon>
        <taxon>Neoteleostei</taxon>
        <taxon>Acanthomorphata</taxon>
        <taxon>Ovalentaria</taxon>
        <taxon>Atherinomorphae</taxon>
        <taxon>Beloniformes</taxon>
        <taxon>Adrianichthyidae</taxon>
        <taxon>Oryziinae</taxon>
        <taxon>Oryzias</taxon>
    </lineage>
</organism>
<reference evidence="3" key="1">
    <citation type="submission" date="2025-08" db="UniProtKB">
        <authorList>
            <consortium name="Ensembl"/>
        </authorList>
    </citation>
    <scope>IDENTIFICATION</scope>
</reference>
<evidence type="ECO:0000256" key="1">
    <source>
        <dbReference type="PROSITE-ProRule" id="PRU00339"/>
    </source>
</evidence>
<sequence>MASKSATPPDGQVKTLRRSRRQGRRKETDVQVLTSSGHKALEDGRSQDAVRCFKAALQAAAQLQDSRVLGACFFNLGAAYLEFNLAIAHNALGKTQEASAAFLRAAHLYRSQGNGGSEGDACMEMSRCYSQTQDWVLAARGFLRAADSYRVAAMLDCVANALKEAGSHMIRANQFNMTDISGILGECLSLTSSISDPRILGDLFLSVGVSYCQLRCFQEAVQCFQRALILPAQQPPLLAKVLQNLGAALNSMGQFSEAVGYHRLAAGLYGSMGCHGDRARCYSNLAHAWTQLGDEDEAVESFILSLQGFRDTENHLAQVQVCESLAECYLRQRKHQRAVQLYEQALSALSHCKEDRARQDPLVKRLSTVLQQSLCVGVEVGVLHPLHHPPSIIQSRHEAHSCCFLCQRPNPQRPQPLQAAGTTPIRNDDITHSLVPEANQQSLRFSVKRPGGFGDQRLSAEGGAIETPDDTTTVPGLYSSHPSRRHHTPDSPDVPGEQVLCREELHTSEASLAQQAESPPTRGADSSETTPPMSKGRSLFCSLM</sequence>
<keyword evidence="1" id="KW-0802">TPR repeat</keyword>
<dbReference type="SUPFAM" id="SSF48452">
    <property type="entry name" value="TPR-like"/>
    <property type="match status" value="2"/>
</dbReference>
<feature type="region of interest" description="Disordered" evidence="2">
    <location>
        <begin position="1"/>
        <end position="41"/>
    </location>
</feature>
<accession>A0A8C7ZWZ9</accession>
<dbReference type="PROSITE" id="PS50005">
    <property type="entry name" value="TPR"/>
    <property type="match status" value="1"/>
</dbReference>
<reference evidence="3" key="2">
    <citation type="submission" date="2025-09" db="UniProtKB">
        <authorList>
            <consortium name="Ensembl"/>
        </authorList>
    </citation>
    <scope>IDENTIFICATION</scope>
</reference>
<dbReference type="Proteomes" id="UP000694383">
    <property type="component" value="Unplaced"/>
</dbReference>
<keyword evidence="4" id="KW-1185">Reference proteome</keyword>
<evidence type="ECO:0008006" key="5">
    <source>
        <dbReference type="Google" id="ProtNLM"/>
    </source>
</evidence>
<dbReference type="SMART" id="SM00028">
    <property type="entry name" value="TPR"/>
    <property type="match status" value="6"/>
</dbReference>
<feature type="region of interest" description="Disordered" evidence="2">
    <location>
        <begin position="446"/>
        <end position="544"/>
    </location>
</feature>
<proteinExistence type="predicted"/>